<organism evidence="10 11">
    <name type="scientific">Ktedonobacter robiniae</name>
    <dbReference type="NCBI Taxonomy" id="2778365"/>
    <lineage>
        <taxon>Bacteria</taxon>
        <taxon>Bacillati</taxon>
        <taxon>Chloroflexota</taxon>
        <taxon>Ktedonobacteria</taxon>
        <taxon>Ktedonobacterales</taxon>
        <taxon>Ktedonobacteraceae</taxon>
        <taxon>Ktedonobacter</taxon>
    </lineage>
</organism>
<dbReference type="PROSITE" id="PS50928">
    <property type="entry name" value="ABC_TM1"/>
    <property type="match status" value="1"/>
</dbReference>
<evidence type="ECO:0000313" key="11">
    <source>
        <dbReference type="Proteomes" id="UP000654345"/>
    </source>
</evidence>
<dbReference type="InterPro" id="IPR000515">
    <property type="entry name" value="MetI-like"/>
</dbReference>
<dbReference type="SUPFAM" id="SSF161098">
    <property type="entry name" value="MetI-like"/>
    <property type="match status" value="1"/>
</dbReference>
<dbReference type="InterPro" id="IPR025966">
    <property type="entry name" value="OppC_N"/>
</dbReference>
<gene>
    <name evidence="10" type="ORF">KSB_78560</name>
</gene>
<feature type="transmembrane region" description="Helical" evidence="7">
    <location>
        <begin position="128"/>
        <end position="152"/>
    </location>
</feature>
<feature type="region of interest" description="Disordered" evidence="8">
    <location>
        <begin position="297"/>
        <end position="327"/>
    </location>
</feature>
<evidence type="ECO:0000256" key="8">
    <source>
        <dbReference type="SAM" id="MobiDB-lite"/>
    </source>
</evidence>
<evidence type="ECO:0000256" key="2">
    <source>
        <dbReference type="ARBA" id="ARBA00022448"/>
    </source>
</evidence>
<feature type="transmembrane region" description="Helical" evidence="7">
    <location>
        <begin position="95"/>
        <end position="116"/>
    </location>
</feature>
<feature type="transmembrane region" description="Helical" evidence="7">
    <location>
        <begin position="34"/>
        <end position="55"/>
    </location>
</feature>
<keyword evidence="2 7" id="KW-0813">Transport</keyword>
<comment type="similarity">
    <text evidence="7">Belongs to the binding-protein-dependent transport system permease family.</text>
</comment>
<evidence type="ECO:0000256" key="4">
    <source>
        <dbReference type="ARBA" id="ARBA00022692"/>
    </source>
</evidence>
<evidence type="ECO:0000256" key="1">
    <source>
        <dbReference type="ARBA" id="ARBA00004651"/>
    </source>
</evidence>
<evidence type="ECO:0000256" key="7">
    <source>
        <dbReference type="RuleBase" id="RU363032"/>
    </source>
</evidence>
<comment type="caution">
    <text evidence="10">The sequence shown here is derived from an EMBL/GenBank/DDBJ whole genome shotgun (WGS) entry which is preliminary data.</text>
</comment>
<proteinExistence type="inferred from homology"/>
<keyword evidence="3" id="KW-1003">Cell membrane</keyword>
<keyword evidence="4 7" id="KW-0812">Transmembrane</keyword>
<dbReference type="InterPro" id="IPR035906">
    <property type="entry name" value="MetI-like_sf"/>
</dbReference>
<dbReference type="Pfam" id="PF12911">
    <property type="entry name" value="OppC_N"/>
    <property type="match status" value="1"/>
</dbReference>
<dbReference type="PANTHER" id="PTHR43386:SF1">
    <property type="entry name" value="D,D-DIPEPTIDE TRANSPORT SYSTEM PERMEASE PROTEIN DDPC-RELATED"/>
    <property type="match status" value="1"/>
</dbReference>
<evidence type="ECO:0000256" key="5">
    <source>
        <dbReference type="ARBA" id="ARBA00022989"/>
    </source>
</evidence>
<dbReference type="Proteomes" id="UP000654345">
    <property type="component" value="Unassembled WGS sequence"/>
</dbReference>
<evidence type="ECO:0000313" key="10">
    <source>
        <dbReference type="EMBL" id="GHO59381.1"/>
    </source>
</evidence>
<keyword evidence="6 7" id="KW-0472">Membrane</keyword>
<keyword evidence="5 7" id="KW-1133">Transmembrane helix</keyword>
<keyword evidence="11" id="KW-1185">Reference proteome</keyword>
<accession>A0ABQ3V2J1</accession>
<dbReference type="EMBL" id="BNJG01000003">
    <property type="protein sequence ID" value="GHO59381.1"/>
    <property type="molecule type" value="Genomic_DNA"/>
</dbReference>
<dbReference type="CDD" id="cd06261">
    <property type="entry name" value="TM_PBP2"/>
    <property type="match status" value="1"/>
</dbReference>
<evidence type="ECO:0000256" key="3">
    <source>
        <dbReference type="ARBA" id="ARBA00022475"/>
    </source>
</evidence>
<dbReference type="Gene3D" id="1.10.3720.10">
    <property type="entry name" value="MetI-like"/>
    <property type="match status" value="1"/>
</dbReference>
<dbReference type="Pfam" id="PF00528">
    <property type="entry name" value="BPD_transp_1"/>
    <property type="match status" value="1"/>
</dbReference>
<comment type="subcellular location">
    <subcellularLocation>
        <location evidence="1 7">Cell membrane</location>
        <topology evidence="1 7">Multi-pass membrane protein</topology>
    </subcellularLocation>
</comment>
<sequence>MYMQVTTSETATGPSARSLRLSDLWRLLTQNRKVSFGLIVLGFFLLLAIVGPLIVAQDPNAFSPDRLAPPSASHWLGTTQTGQDVLAQVIVGTRISVFMGIAIGVMTMLISIGIGLASGYYGGWVDEILSMITNIFLVLPTLPLAILLAAFIAYKGPLTIVIVLTVTGWSWGARVLRAQTLSMRSRECIESARASGESDWRIIFYEILPNEIAIVAAQLLGTIIYAILAETGLEFLGLGDITAVSWGTMLYWAGNNDALLLGAWWWFLPPGLCIALLGAGLTFINFGIDEIANPRLRGKRKQKRQESDKRSATPPELNEAQIPVEQA</sequence>
<protein>
    <submittedName>
        <fullName evidence="10">Peptide ABC transporter permease</fullName>
    </submittedName>
</protein>
<feature type="transmembrane region" description="Helical" evidence="7">
    <location>
        <begin position="207"/>
        <end position="228"/>
    </location>
</feature>
<feature type="transmembrane region" description="Helical" evidence="7">
    <location>
        <begin position="158"/>
        <end position="176"/>
    </location>
</feature>
<feature type="transmembrane region" description="Helical" evidence="7">
    <location>
        <begin position="264"/>
        <end position="288"/>
    </location>
</feature>
<feature type="domain" description="ABC transmembrane type-1" evidence="9">
    <location>
        <begin position="97"/>
        <end position="285"/>
    </location>
</feature>
<reference evidence="10 11" key="1">
    <citation type="journal article" date="2021" name="Int. J. Syst. Evol. Microbiol.">
        <title>Reticulibacter mediterranei gen. nov., sp. nov., within the new family Reticulibacteraceae fam. nov., and Ktedonospora formicarum gen. nov., sp. nov., Ktedonobacter robiniae sp. nov., Dictyobacter formicarum sp. nov. and Dictyobacter arantiisoli sp. nov., belonging to the class Ktedonobacteria.</title>
        <authorList>
            <person name="Yabe S."/>
            <person name="Zheng Y."/>
            <person name="Wang C.M."/>
            <person name="Sakai Y."/>
            <person name="Abe K."/>
            <person name="Yokota A."/>
            <person name="Donadio S."/>
            <person name="Cavaletti L."/>
            <person name="Monciardini P."/>
        </authorList>
    </citation>
    <scope>NUCLEOTIDE SEQUENCE [LARGE SCALE GENOMIC DNA]</scope>
    <source>
        <strain evidence="10 11">SOSP1-30</strain>
    </source>
</reference>
<dbReference type="PANTHER" id="PTHR43386">
    <property type="entry name" value="OLIGOPEPTIDE TRANSPORT SYSTEM PERMEASE PROTEIN APPC"/>
    <property type="match status" value="1"/>
</dbReference>
<evidence type="ECO:0000259" key="9">
    <source>
        <dbReference type="PROSITE" id="PS50928"/>
    </source>
</evidence>
<dbReference type="InterPro" id="IPR050366">
    <property type="entry name" value="BP-dependent_transpt_permease"/>
</dbReference>
<evidence type="ECO:0000256" key="6">
    <source>
        <dbReference type="ARBA" id="ARBA00023136"/>
    </source>
</evidence>
<name>A0ABQ3V2J1_9CHLR</name>